<keyword evidence="3" id="KW-1185">Reference proteome</keyword>
<reference evidence="4" key="1">
    <citation type="submission" date="2025-08" db="UniProtKB">
        <authorList>
            <consortium name="RefSeq"/>
        </authorList>
    </citation>
    <scope>IDENTIFICATION</scope>
</reference>
<dbReference type="GeneID" id="113498324"/>
<feature type="region of interest" description="Disordered" evidence="1">
    <location>
        <begin position="205"/>
        <end position="225"/>
    </location>
</feature>
<name>A0A7E5W0H1_TRINI</name>
<dbReference type="OrthoDB" id="7457650at2759"/>
<dbReference type="RefSeq" id="XP_026734109.1">
    <property type="nucleotide sequence ID" value="XM_026878308.1"/>
</dbReference>
<accession>A0A7E5W0H1</accession>
<proteinExistence type="predicted"/>
<keyword evidence="2" id="KW-0812">Transmembrane</keyword>
<gene>
    <name evidence="4" type="primary">LOC113498324</name>
</gene>
<dbReference type="Proteomes" id="UP000322000">
    <property type="component" value="Chromosome 10"/>
</dbReference>
<evidence type="ECO:0000313" key="4">
    <source>
        <dbReference type="RefSeq" id="XP_026734109.1"/>
    </source>
</evidence>
<keyword evidence="2" id="KW-1133">Transmembrane helix</keyword>
<protein>
    <submittedName>
        <fullName evidence="4">Uncharacterized protein LOC113498324</fullName>
    </submittedName>
</protein>
<evidence type="ECO:0000256" key="2">
    <source>
        <dbReference type="SAM" id="Phobius"/>
    </source>
</evidence>
<dbReference type="AlphaFoldDB" id="A0A7E5W0H1"/>
<evidence type="ECO:0000313" key="3">
    <source>
        <dbReference type="Proteomes" id="UP000322000"/>
    </source>
</evidence>
<organism evidence="3 4">
    <name type="scientific">Trichoplusia ni</name>
    <name type="common">Cabbage looper</name>
    <dbReference type="NCBI Taxonomy" id="7111"/>
    <lineage>
        <taxon>Eukaryota</taxon>
        <taxon>Metazoa</taxon>
        <taxon>Ecdysozoa</taxon>
        <taxon>Arthropoda</taxon>
        <taxon>Hexapoda</taxon>
        <taxon>Insecta</taxon>
        <taxon>Pterygota</taxon>
        <taxon>Neoptera</taxon>
        <taxon>Endopterygota</taxon>
        <taxon>Lepidoptera</taxon>
        <taxon>Glossata</taxon>
        <taxon>Ditrysia</taxon>
        <taxon>Noctuoidea</taxon>
        <taxon>Noctuidae</taxon>
        <taxon>Plusiinae</taxon>
        <taxon>Trichoplusia</taxon>
    </lineage>
</organism>
<evidence type="ECO:0000256" key="1">
    <source>
        <dbReference type="SAM" id="MobiDB-lite"/>
    </source>
</evidence>
<feature type="transmembrane region" description="Helical" evidence="2">
    <location>
        <begin position="6"/>
        <end position="27"/>
    </location>
</feature>
<dbReference type="KEGG" id="tnl:113498324"/>
<dbReference type="InParanoid" id="A0A7E5W0H1"/>
<keyword evidence="2" id="KW-0472">Membrane</keyword>
<sequence length="419" mass="47673">MSPSILISAMNIIRILHLLLFIFIIYVKCELKEGLKSKNLLPYFRRKVEEVEDTDVVETTETDDPRNLVSFLVKNVREIFDDDVVENSEQIKEKIAATRKPKARKPTKSSIIATNVTLSSTTSAVLYRPIIPISTTEANISSSSISTSTFTNDVTLVEILPLTTLLDKKHESTENLGIQIRNDVLHLTKDINYYSKTDKKEREVPGFASVQPYPVNSSESDSELSDPRRSCIMCDNVVSEDCNDPKNKLIPSIMCDRDDDLCYSLHTPFGIIDRGCFNVNHNLTTYVCSCNLCNYISISEMPFMFSNKRDWVDNVVELSRTKHFRRSVFKDMSCLRCEVNTTTKTGDMLDSANCLEGNIGNLPVEDCELDEVCAVRALRADGYIWRGCVKAPLYNYWLTVCDHDLCNYDTILNLYDFIF</sequence>